<name>A0A9N9IKZ7_FUNMO</name>
<evidence type="ECO:0000313" key="1">
    <source>
        <dbReference type="EMBL" id="CAG8740162.1"/>
    </source>
</evidence>
<dbReference type="Proteomes" id="UP000789375">
    <property type="component" value="Unassembled WGS sequence"/>
</dbReference>
<keyword evidence="2" id="KW-1185">Reference proteome</keyword>
<dbReference type="EMBL" id="CAJVPP010020335">
    <property type="protein sequence ID" value="CAG8740162.1"/>
    <property type="molecule type" value="Genomic_DNA"/>
</dbReference>
<comment type="caution">
    <text evidence="1">The sequence shown here is derived from an EMBL/GenBank/DDBJ whole genome shotgun (WGS) entry which is preliminary data.</text>
</comment>
<organism evidence="1 2">
    <name type="scientific">Funneliformis mosseae</name>
    <name type="common">Endomycorrhizal fungus</name>
    <name type="synonym">Glomus mosseae</name>
    <dbReference type="NCBI Taxonomy" id="27381"/>
    <lineage>
        <taxon>Eukaryota</taxon>
        <taxon>Fungi</taxon>
        <taxon>Fungi incertae sedis</taxon>
        <taxon>Mucoromycota</taxon>
        <taxon>Glomeromycotina</taxon>
        <taxon>Glomeromycetes</taxon>
        <taxon>Glomerales</taxon>
        <taxon>Glomeraceae</taxon>
        <taxon>Funneliformis</taxon>
    </lineage>
</organism>
<gene>
    <name evidence="1" type="ORF">FMOSSE_LOCUS16103</name>
</gene>
<feature type="non-terminal residue" evidence="1">
    <location>
        <position position="85"/>
    </location>
</feature>
<evidence type="ECO:0000313" key="2">
    <source>
        <dbReference type="Proteomes" id="UP000789375"/>
    </source>
</evidence>
<sequence>ALFSLHKMNESILQQNPFRNVFDEMNLDCDDDGILFPQIGKSNNVTAMNLDTMTVKIAWYERKIPRYKKLLKENLPKCILQHESM</sequence>
<reference evidence="1" key="1">
    <citation type="submission" date="2021-06" db="EMBL/GenBank/DDBJ databases">
        <authorList>
            <person name="Kallberg Y."/>
            <person name="Tangrot J."/>
            <person name="Rosling A."/>
        </authorList>
    </citation>
    <scope>NUCLEOTIDE SEQUENCE</scope>
    <source>
        <strain evidence="1">87-6 pot B 2015</strain>
    </source>
</reference>
<feature type="non-terminal residue" evidence="1">
    <location>
        <position position="1"/>
    </location>
</feature>
<proteinExistence type="predicted"/>
<accession>A0A9N9IKZ7</accession>
<protein>
    <submittedName>
        <fullName evidence="1">16455_t:CDS:1</fullName>
    </submittedName>
</protein>
<dbReference type="AlphaFoldDB" id="A0A9N9IKZ7"/>